<evidence type="ECO:0000313" key="1">
    <source>
        <dbReference type="EMBL" id="CAI2190510.1"/>
    </source>
</evidence>
<sequence>MPPQLHYDIIWDIFLCLDEKTLFTCLFLNKYCHEIAANFLWRDVWKHSESYSPNVSSKILITLNACLVKEAKQNKHSINYEKLNYASFCKVISIPDIDIDPGLFKQLSINCHNFQKLEVVIKESNVDWLIEFISLQNNLSNVQLIQNSDSKDWTRIISSLTIHFPRITKLYLAAIAENAPTLTFLENLKNLRVLYLSFDFKDAFCDFEKLKNVRFPQLKFLAFLSKCPKTEILIQFLKTNEKSLENLYIEKSDVNLEISNLCSKSNIKIDEFCPKLR</sequence>
<comment type="caution">
    <text evidence="1">The sequence shown here is derived from an EMBL/GenBank/DDBJ whole genome shotgun (WGS) entry which is preliminary data.</text>
</comment>
<dbReference type="AlphaFoldDB" id="A0A9W4T2V6"/>
<reference evidence="1" key="1">
    <citation type="submission" date="2022-08" db="EMBL/GenBank/DDBJ databases">
        <authorList>
            <person name="Kallberg Y."/>
            <person name="Tangrot J."/>
            <person name="Rosling A."/>
        </authorList>
    </citation>
    <scope>NUCLEOTIDE SEQUENCE</scope>
    <source>
        <strain evidence="1">Wild A</strain>
    </source>
</reference>
<keyword evidence="2" id="KW-1185">Reference proteome</keyword>
<dbReference type="Proteomes" id="UP001153678">
    <property type="component" value="Unassembled WGS sequence"/>
</dbReference>
<evidence type="ECO:0000313" key="2">
    <source>
        <dbReference type="Proteomes" id="UP001153678"/>
    </source>
</evidence>
<organism evidence="1 2">
    <name type="scientific">Funneliformis geosporum</name>
    <dbReference type="NCBI Taxonomy" id="1117311"/>
    <lineage>
        <taxon>Eukaryota</taxon>
        <taxon>Fungi</taxon>
        <taxon>Fungi incertae sedis</taxon>
        <taxon>Mucoromycota</taxon>
        <taxon>Glomeromycotina</taxon>
        <taxon>Glomeromycetes</taxon>
        <taxon>Glomerales</taxon>
        <taxon>Glomeraceae</taxon>
        <taxon>Funneliformis</taxon>
    </lineage>
</organism>
<proteinExistence type="predicted"/>
<name>A0A9W4T2V6_9GLOM</name>
<accession>A0A9W4T2V6</accession>
<protein>
    <submittedName>
        <fullName evidence="1">10086_t:CDS:1</fullName>
    </submittedName>
</protein>
<dbReference type="SUPFAM" id="SSF52047">
    <property type="entry name" value="RNI-like"/>
    <property type="match status" value="1"/>
</dbReference>
<dbReference type="EMBL" id="CAMKVN010006625">
    <property type="protein sequence ID" value="CAI2190510.1"/>
    <property type="molecule type" value="Genomic_DNA"/>
</dbReference>
<dbReference type="OrthoDB" id="2371756at2759"/>
<gene>
    <name evidence="1" type="ORF">FWILDA_LOCUS14611</name>
</gene>